<evidence type="ECO:0000313" key="1">
    <source>
        <dbReference type="EMBL" id="DAF50983.1"/>
    </source>
</evidence>
<protein>
    <submittedName>
        <fullName evidence="1">Uncharacterized protein</fullName>
    </submittedName>
</protein>
<proteinExistence type="predicted"/>
<name>A0A8S5SJX8_9CAUD</name>
<organism evidence="1">
    <name type="scientific">Siphoviridae sp. ctvhu9</name>
    <dbReference type="NCBI Taxonomy" id="2827968"/>
    <lineage>
        <taxon>Viruses</taxon>
        <taxon>Duplodnaviria</taxon>
        <taxon>Heunggongvirae</taxon>
        <taxon>Uroviricota</taxon>
        <taxon>Caudoviricetes</taxon>
    </lineage>
</organism>
<dbReference type="EMBL" id="BK032607">
    <property type="protein sequence ID" value="DAF50983.1"/>
    <property type="molecule type" value="Genomic_DNA"/>
</dbReference>
<reference evidence="1" key="1">
    <citation type="journal article" date="2021" name="Proc. Natl. Acad. Sci. U.S.A.">
        <title>A Catalog of Tens of Thousands of Viruses from Human Metagenomes Reveals Hidden Associations with Chronic Diseases.</title>
        <authorList>
            <person name="Tisza M.J."/>
            <person name="Buck C.B."/>
        </authorList>
    </citation>
    <scope>NUCLEOTIDE SEQUENCE</scope>
    <source>
        <strain evidence="1">Ctvhu9</strain>
    </source>
</reference>
<accession>A0A8S5SJX8</accession>
<sequence>MINKLLKKECTKNQTHNCSGKVAQSSSSVVRRTTAYLYHLTFK</sequence>